<feature type="domain" description="Acyl-CoA dehydrogenase/oxidase C-terminal" evidence="5">
    <location>
        <begin position="191"/>
        <end position="293"/>
    </location>
</feature>
<dbReference type="InterPro" id="IPR009075">
    <property type="entry name" value="AcylCo_DH/oxidase_C"/>
</dbReference>
<keyword evidence="2 4" id="KW-0285">Flavoprotein</keyword>
<dbReference type="GO" id="GO:0016627">
    <property type="term" value="F:oxidoreductase activity, acting on the CH-CH group of donors"/>
    <property type="evidence" value="ECO:0007669"/>
    <property type="project" value="InterPro"/>
</dbReference>
<dbReference type="Pfam" id="PF02770">
    <property type="entry name" value="Acyl-CoA_dh_M"/>
    <property type="match status" value="1"/>
</dbReference>
<dbReference type="Proteomes" id="UP000272503">
    <property type="component" value="Unassembled WGS sequence"/>
</dbReference>
<feature type="domain" description="Acyl-CoA oxidase/dehydrogenase middle" evidence="6">
    <location>
        <begin position="105"/>
        <end position="175"/>
    </location>
</feature>
<dbReference type="InterPro" id="IPR036250">
    <property type="entry name" value="AcylCo_DH-like_C"/>
</dbReference>
<organism evidence="7 8">
    <name type="scientific">Mycetocola tolaasinivorans</name>
    <dbReference type="NCBI Taxonomy" id="76635"/>
    <lineage>
        <taxon>Bacteria</taxon>
        <taxon>Bacillati</taxon>
        <taxon>Actinomycetota</taxon>
        <taxon>Actinomycetes</taxon>
        <taxon>Micrococcales</taxon>
        <taxon>Microbacteriaceae</taxon>
        <taxon>Mycetocola</taxon>
    </lineage>
</organism>
<name>A0A3L7ACV4_9MICO</name>
<dbReference type="SUPFAM" id="SSF56645">
    <property type="entry name" value="Acyl-CoA dehydrogenase NM domain-like"/>
    <property type="match status" value="1"/>
</dbReference>
<protein>
    <submittedName>
        <fullName evidence="7">Acyl-CoA dehydrogenase</fullName>
    </submittedName>
</protein>
<evidence type="ECO:0000256" key="1">
    <source>
        <dbReference type="ARBA" id="ARBA00009347"/>
    </source>
</evidence>
<dbReference type="RefSeq" id="WP_121647149.1">
    <property type="nucleotide sequence ID" value="NZ_RCUX01000001.1"/>
</dbReference>
<evidence type="ECO:0000256" key="3">
    <source>
        <dbReference type="ARBA" id="ARBA00022827"/>
    </source>
</evidence>
<dbReference type="Pfam" id="PF00441">
    <property type="entry name" value="Acyl-CoA_dh_1"/>
    <property type="match status" value="1"/>
</dbReference>
<evidence type="ECO:0000259" key="5">
    <source>
        <dbReference type="Pfam" id="PF00441"/>
    </source>
</evidence>
<keyword evidence="8" id="KW-1185">Reference proteome</keyword>
<evidence type="ECO:0000259" key="6">
    <source>
        <dbReference type="Pfam" id="PF02770"/>
    </source>
</evidence>
<dbReference type="EMBL" id="RCUX01000001">
    <property type="protein sequence ID" value="RLP78057.1"/>
    <property type="molecule type" value="Genomic_DNA"/>
</dbReference>
<reference evidence="7 8" key="1">
    <citation type="submission" date="2018-10" db="EMBL/GenBank/DDBJ databases">
        <authorList>
            <person name="Li J."/>
        </authorList>
    </citation>
    <scope>NUCLEOTIDE SEQUENCE [LARGE SCALE GENOMIC DNA]</scope>
    <source>
        <strain evidence="7 8">IF 016277</strain>
    </source>
</reference>
<dbReference type="InterPro" id="IPR006091">
    <property type="entry name" value="Acyl-CoA_Oxase/DH_mid-dom"/>
</dbReference>
<dbReference type="Gene3D" id="2.40.110.10">
    <property type="entry name" value="Butyryl-CoA Dehydrogenase, subunit A, domain 2"/>
    <property type="match status" value="1"/>
</dbReference>
<dbReference type="SUPFAM" id="SSF47203">
    <property type="entry name" value="Acyl-CoA dehydrogenase C-terminal domain-like"/>
    <property type="match status" value="1"/>
</dbReference>
<comment type="similarity">
    <text evidence="1 4">Belongs to the acyl-CoA dehydrogenase family.</text>
</comment>
<dbReference type="OrthoDB" id="107064at2"/>
<evidence type="ECO:0000256" key="4">
    <source>
        <dbReference type="RuleBase" id="RU362125"/>
    </source>
</evidence>
<keyword evidence="4" id="KW-0560">Oxidoreductase</keyword>
<sequence>MNTPLTATLGITDSEVLNALPSPGDIAGALALAQDLGTRRAYPGDGTTGEQWGLLAAIAAHDLGIVRAIEPHLDAVAILTQANIDPLPGAWGVFASEGGSDPVRATRVGEGWALTGTKRWCSLAARLDHALVTAQTQSGNPRLFALDLRAPGVTILDPKWAALGLREIPSGPVRCASVPAAGVGASGWYSARPGFAWGGVGVAACWFGGAVAIARSVREAAARAHNPHTLAHLGAMDTLLHACRLALNDAARQADNQEPGGKLTAWRVRGLVARACEDIIHRAGHSLGPGPLAHDAEHAKRVSDLSLYIRQHHGEADDAAQGEAVAGFGSTPW</sequence>
<proteinExistence type="inferred from homology"/>
<dbReference type="Gene3D" id="1.20.140.10">
    <property type="entry name" value="Butyryl-CoA Dehydrogenase, subunit A, domain 3"/>
    <property type="match status" value="1"/>
</dbReference>
<evidence type="ECO:0000313" key="7">
    <source>
        <dbReference type="EMBL" id="RLP78057.1"/>
    </source>
</evidence>
<comment type="caution">
    <text evidence="7">The sequence shown here is derived from an EMBL/GenBank/DDBJ whole genome shotgun (WGS) entry which is preliminary data.</text>
</comment>
<comment type="cofactor">
    <cofactor evidence="4">
        <name>FAD</name>
        <dbReference type="ChEBI" id="CHEBI:57692"/>
    </cofactor>
</comment>
<keyword evidence="3 4" id="KW-0274">FAD</keyword>
<dbReference type="InterPro" id="IPR046373">
    <property type="entry name" value="Acyl-CoA_Oxase/DH_mid-dom_sf"/>
</dbReference>
<dbReference type="AlphaFoldDB" id="A0A3L7ACV4"/>
<dbReference type="InterPro" id="IPR009100">
    <property type="entry name" value="AcylCoA_DH/oxidase_NM_dom_sf"/>
</dbReference>
<evidence type="ECO:0000313" key="8">
    <source>
        <dbReference type="Proteomes" id="UP000272503"/>
    </source>
</evidence>
<evidence type="ECO:0000256" key="2">
    <source>
        <dbReference type="ARBA" id="ARBA00022630"/>
    </source>
</evidence>
<accession>A0A3L7ACV4</accession>
<gene>
    <name evidence="7" type="ORF">D9V32_01660</name>
</gene>